<dbReference type="Gene3D" id="2.40.100.10">
    <property type="entry name" value="Cyclophilin-like"/>
    <property type="match status" value="1"/>
</dbReference>
<sequence length="377" mass="42065">MSEKRNPKCFFDISIGGEKVGRVLFELFADKCPKTVENFRSLCVGEKGNGKGTGKPLHYKGSTFHRIIKGVMAQGGDFTNHDGTGGESIYGEKFDDENFELLHDKRGMLSMANSGPNTNGSQFFITFKPTSHLDGEHVVFGKVVKGMNVVKELEDTPVDGSTPEKPCVIEDCGELQPGEDDGISRVDDGTGDLLPEWPSDSDLDFHKVDEILVEAEKIKCIGNEQFKAQKYEKAKNKYTKTLRYLKHLDSENDTDSSDSEDETKDKKLGEGEEKVKALSLSCYLNRAACRLKLGDYSGAAADCNEVLDLDPNNIKALYRRGQSNTNMKDFEQAMVDLQVAEKLAPNDKSIKTEVARLKKLMEEKRQKDKQIYSKLFS</sequence>
<dbReference type="Gene3D" id="1.25.40.10">
    <property type="entry name" value="Tetratricopeptide repeat domain"/>
    <property type="match status" value="1"/>
</dbReference>
<evidence type="ECO:0000256" key="2">
    <source>
        <dbReference type="PROSITE-ProRule" id="PRU00339"/>
    </source>
</evidence>
<name>A0ABN8MZ74_9CNID</name>
<dbReference type="Pfam" id="PF00515">
    <property type="entry name" value="TPR_1"/>
    <property type="match status" value="1"/>
</dbReference>
<comment type="catalytic activity">
    <reaction evidence="1">
        <text>[protein]-peptidylproline (omega=180) = [protein]-peptidylproline (omega=0)</text>
        <dbReference type="Rhea" id="RHEA:16237"/>
        <dbReference type="Rhea" id="RHEA-COMP:10747"/>
        <dbReference type="Rhea" id="RHEA-COMP:10748"/>
        <dbReference type="ChEBI" id="CHEBI:83833"/>
        <dbReference type="ChEBI" id="CHEBI:83834"/>
        <dbReference type="EC" id="5.2.1.8"/>
    </reaction>
</comment>
<keyword evidence="2" id="KW-0802">TPR repeat</keyword>
<reference evidence="5 6" key="1">
    <citation type="submission" date="2022-05" db="EMBL/GenBank/DDBJ databases">
        <authorList>
            <consortium name="Genoscope - CEA"/>
            <person name="William W."/>
        </authorList>
    </citation>
    <scope>NUCLEOTIDE SEQUENCE [LARGE SCALE GENOMIC DNA]</scope>
</reference>
<dbReference type="InterPro" id="IPR019734">
    <property type="entry name" value="TPR_rpt"/>
</dbReference>
<keyword evidence="6" id="KW-1185">Reference proteome</keyword>
<feature type="domain" description="PPIase cyclophilin-type" evidence="4">
    <location>
        <begin position="10"/>
        <end position="174"/>
    </location>
</feature>
<dbReference type="PROSITE" id="PS50072">
    <property type="entry name" value="CSA_PPIASE_2"/>
    <property type="match status" value="1"/>
</dbReference>
<feature type="repeat" description="TPR" evidence="2">
    <location>
        <begin position="314"/>
        <end position="347"/>
    </location>
</feature>
<evidence type="ECO:0000259" key="4">
    <source>
        <dbReference type="PROSITE" id="PS50072"/>
    </source>
</evidence>
<organism evidence="5 6">
    <name type="scientific">Porites lobata</name>
    <dbReference type="NCBI Taxonomy" id="104759"/>
    <lineage>
        <taxon>Eukaryota</taxon>
        <taxon>Metazoa</taxon>
        <taxon>Cnidaria</taxon>
        <taxon>Anthozoa</taxon>
        <taxon>Hexacorallia</taxon>
        <taxon>Scleractinia</taxon>
        <taxon>Fungiina</taxon>
        <taxon>Poritidae</taxon>
        <taxon>Porites</taxon>
    </lineage>
</organism>
<dbReference type="CDD" id="cd01926">
    <property type="entry name" value="cyclophilin_ABH_like"/>
    <property type="match status" value="1"/>
</dbReference>
<feature type="repeat" description="TPR" evidence="2">
    <location>
        <begin position="280"/>
        <end position="313"/>
    </location>
</feature>
<gene>
    <name evidence="5" type="ORF">PLOB_00043033</name>
</gene>
<dbReference type="InterPro" id="IPR029000">
    <property type="entry name" value="Cyclophilin-like_dom_sf"/>
</dbReference>
<dbReference type="InterPro" id="IPR002130">
    <property type="entry name" value="Cyclophilin-type_PPIase_dom"/>
</dbReference>
<dbReference type="PROSITE" id="PS50005">
    <property type="entry name" value="TPR"/>
    <property type="match status" value="2"/>
</dbReference>
<dbReference type="Pfam" id="PF13174">
    <property type="entry name" value="TPR_6"/>
    <property type="match status" value="1"/>
</dbReference>
<evidence type="ECO:0000313" key="5">
    <source>
        <dbReference type="EMBL" id="CAH3039179.1"/>
    </source>
</evidence>
<dbReference type="InterPro" id="IPR011990">
    <property type="entry name" value="TPR-like_helical_dom_sf"/>
</dbReference>
<feature type="region of interest" description="Disordered" evidence="3">
    <location>
        <begin position="250"/>
        <end position="270"/>
    </location>
</feature>
<dbReference type="PRINTS" id="PR00153">
    <property type="entry name" value="CSAPPISMRASE"/>
</dbReference>
<evidence type="ECO:0000313" key="6">
    <source>
        <dbReference type="Proteomes" id="UP001159405"/>
    </source>
</evidence>
<dbReference type="PANTHER" id="PTHR11071:SF561">
    <property type="entry name" value="PEPTIDYL-PROLYL CIS-TRANS ISOMERASE D-RELATED"/>
    <property type="match status" value="1"/>
</dbReference>
<evidence type="ECO:0000256" key="3">
    <source>
        <dbReference type="SAM" id="MobiDB-lite"/>
    </source>
</evidence>
<feature type="compositionally biased region" description="Acidic residues" evidence="3">
    <location>
        <begin position="251"/>
        <end position="262"/>
    </location>
</feature>
<dbReference type="Pfam" id="PF00160">
    <property type="entry name" value="Pro_isomerase"/>
    <property type="match status" value="1"/>
</dbReference>
<dbReference type="EMBL" id="CALNXK010000007">
    <property type="protein sequence ID" value="CAH3039179.1"/>
    <property type="molecule type" value="Genomic_DNA"/>
</dbReference>
<dbReference type="SUPFAM" id="SSF50891">
    <property type="entry name" value="Cyclophilin-like"/>
    <property type="match status" value="1"/>
</dbReference>
<comment type="caution">
    <text evidence="5">The sequence shown here is derived from an EMBL/GenBank/DDBJ whole genome shotgun (WGS) entry which is preliminary data.</text>
</comment>
<dbReference type="PANTHER" id="PTHR11071">
    <property type="entry name" value="PEPTIDYL-PROLYL CIS-TRANS ISOMERASE"/>
    <property type="match status" value="1"/>
</dbReference>
<accession>A0ABN8MZ74</accession>
<evidence type="ECO:0000256" key="1">
    <source>
        <dbReference type="ARBA" id="ARBA00000971"/>
    </source>
</evidence>
<dbReference type="SUPFAM" id="SSF48452">
    <property type="entry name" value="TPR-like"/>
    <property type="match status" value="1"/>
</dbReference>
<dbReference type="SMART" id="SM00028">
    <property type="entry name" value="TPR"/>
    <property type="match status" value="3"/>
</dbReference>
<dbReference type="Proteomes" id="UP001159405">
    <property type="component" value="Unassembled WGS sequence"/>
</dbReference>
<protein>
    <recommendedName>
        <fullName evidence="4">PPIase cyclophilin-type domain-containing protein</fullName>
    </recommendedName>
</protein>
<proteinExistence type="predicted"/>